<evidence type="ECO:0000313" key="2">
    <source>
        <dbReference type="Proteomes" id="UP000299102"/>
    </source>
</evidence>
<dbReference type="Proteomes" id="UP000299102">
    <property type="component" value="Unassembled WGS sequence"/>
</dbReference>
<evidence type="ECO:0000313" key="1">
    <source>
        <dbReference type="EMBL" id="GBP06887.1"/>
    </source>
</evidence>
<comment type="caution">
    <text evidence="1">The sequence shown here is derived from an EMBL/GenBank/DDBJ whole genome shotgun (WGS) entry which is preliminary data.</text>
</comment>
<protein>
    <submittedName>
        <fullName evidence="1">Uncharacterized protein</fullName>
    </submittedName>
</protein>
<dbReference type="OrthoDB" id="6611240at2759"/>
<dbReference type="EMBL" id="BGZK01000023">
    <property type="protein sequence ID" value="GBP06887.1"/>
    <property type="molecule type" value="Genomic_DNA"/>
</dbReference>
<organism evidence="1 2">
    <name type="scientific">Eumeta variegata</name>
    <name type="common">Bagworm moth</name>
    <name type="synonym">Eumeta japonica</name>
    <dbReference type="NCBI Taxonomy" id="151549"/>
    <lineage>
        <taxon>Eukaryota</taxon>
        <taxon>Metazoa</taxon>
        <taxon>Ecdysozoa</taxon>
        <taxon>Arthropoda</taxon>
        <taxon>Hexapoda</taxon>
        <taxon>Insecta</taxon>
        <taxon>Pterygota</taxon>
        <taxon>Neoptera</taxon>
        <taxon>Endopterygota</taxon>
        <taxon>Lepidoptera</taxon>
        <taxon>Glossata</taxon>
        <taxon>Ditrysia</taxon>
        <taxon>Tineoidea</taxon>
        <taxon>Psychidae</taxon>
        <taxon>Oiketicinae</taxon>
        <taxon>Eumeta</taxon>
    </lineage>
</organism>
<accession>A0A4C1T062</accession>
<sequence>MGDARLSGLCMLSVHRKRVEEDTEFVDKVINQFGRQPRGLQFLFKQGVQLHPSACAHVVKKSLKWDERIM</sequence>
<name>A0A4C1T062_EUMVA</name>
<keyword evidence="2" id="KW-1185">Reference proteome</keyword>
<dbReference type="AlphaFoldDB" id="A0A4C1T062"/>
<reference evidence="1 2" key="1">
    <citation type="journal article" date="2019" name="Commun. Biol.">
        <title>The bagworm genome reveals a unique fibroin gene that provides high tensile strength.</title>
        <authorList>
            <person name="Kono N."/>
            <person name="Nakamura H."/>
            <person name="Ohtoshi R."/>
            <person name="Tomita M."/>
            <person name="Numata K."/>
            <person name="Arakawa K."/>
        </authorList>
    </citation>
    <scope>NUCLEOTIDE SEQUENCE [LARGE SCALE GENOMIC DNA]</scope>
</reference>
<proteinExistence type="predicted"/>
<gene>
    <name evidence="1" type="ORF">EVAR_92780_1</name>
</gene>